<sequence length="50" mass="5685">ARRYTAMPLSCWWPRPPMGTRVTPPKELFELGQGPPWAPGSLPLRSFLSF</sequence>
<dbReference type="InParanoid" id="A0A2P5ABD6"/>
<name>A0A2P5ABD6_TREOI</name>
<dbReference type="Proteomes" id="UP000237000">
    <property type="component" value="Unassembled WGS sequence"/>
</dbReference>
<evidence type="ECO:0000313" key="1">
    <source>
        <dbReference type="EMBL" id="PON33857.1"/>
    </source>
</evidence>
<evidence type="ECO:0000313" key="2">
    <source>
        <dbReference type="Proteomes" id="UP000237000"/>
    </source>
</evidence>
<dbReference type="EMBL" id="JXTC01000979">
    <property type="protein sequence ID" value="PON33857.1"/>
    <property type="molecule type" value="Genomic_DNA"/>
</dbReference>
<reference evidence="2" key="1">
    <citation type="submission" date="2016-06" db="EMBL/GenBank/DDBJ databases">
        <title>Parallel loss of symbiosis genes in relatives of nitrogen-fixing non-legume Parasponia.</title>
        <authorList>
            <person name="Van Velzen R."/>
            <person name="Holmer R."/>
            <person name="Bu F."/>
            <person name="Rutten L."/>
            <person name="Van Zeijl A."/>
            <person name="Liu W."/>
            <person name="Santuari L."/>
            <person name="Cao Q."/>
            <person name="Sharma T."/>
            <person name="Shen D."/>
            <person name="Roswanjaya Y."/>
            <person name="Wardhani T."/>
            <person name="Kalhor M.S."/>
            <person name="Jansen J."/>
            <person name="Van den Hoogen J."/>
            <person name="Gungor B."/>
            <person name="Hartog M."/>
            <person name="Hontelez J."/>
            <person name="Verver J."/>
            <person name="Yang W.-C."/>
            <person name="Schijlen E."/>
            <person name="Repin R."/>
            <person name="Schilthuizen M."/>
            <person name="Schranz E."/>
            <person name="Heidstra R."/>
            <person name="Miyata K."/>
            <person name="Fedorova E."/>
            <person name="Kohlen W."/>
            <person name="Bisseling T."/>
            <person name="Smit S."/>
            <person name="Geurts R."/>
        </authorList>
    </citation>
    <scope>NUCLEOTIDE SEQUENCE [LARGE SCALE GENOMIC DNA]</scope>
    <source>
        <strain evidence="2">cv. RG33-2</strain>
    </source>
</reference>
<feature type="non-terminal residue" evidence="1">
    <location>
        <position position="1"/>
    </location>
</feature>
<dbReference type="AlphaFoldDB" id="A0A2P5ABD6"/>
<gene>
    <name evidence="1" type="ORF">TorRG33x02_354340</name>
</gene>
<accession>A0A2P5ABD6</accession>
<proteinExistence type="predicted"/>
<comment type="caution">
    <text evidence="1">The sequence shown here is derived from an EMBL/GenBank/DDBJ whole genome shotgun (WGS) entry which is preliminary data.</text>
</comment>
<organism evidence="1 2">
    <name type="scientific">Trema orientale</name>
    <name type="common">Charcoal tree</name>
    <name type="synonym">Celtis orientalis</name>
    <dbReference type="NCBI Taxonomy" id="63057"/>
    <lineage>
        <taxon>Eukaryota</taxon>
        <taxon>Viridiplantae</taxon>
        <taxon>Streptophyta</taxon>
        <taxon>Embryophyta</taxon>
        <taxon>Tracheophyta</taxon>
        <taxon>Spermatophyta</taxon>
        <taxon>Magnoliopsida</taxon>
        <taxon>eudicotyledons</taxon>
        <taxon>Gunneridae</taxon>
        <taxon>Pentapetalae</taxon>
        <taxon>rosids</taxon>
        <taxon>fabids</taxon>
        <taxon>Rosales</taxon>
        <taxon>Cannabaceae</taxon>
        <taxon>Trema</taxon>
    </lineage>
</organism>
<protein>
    <submittedName>
        <fullName evidence="1">Uncharacterized protein</fullName>
    </submittedName>
</protein>
<keyword evidence="2" id="KW-1185">Reference proteome</keyword>